<evidence type="ECO:0000256" key="1">
    <source>
        <dbReference type="SAM" id="MobiDB-lite"/>
    </source>
</evidence>
<dbReference type="KEGG" id="sgrg:L0C25_17180"/>
<dbReference type="AlphaFoldDB" id="A0AA46TFA3"/>
<evidence type="ECO:0000313" key="3">
    <source>
        <dbReference type="EMBL" id="UYM04261.1"/>
    </source>
</evidence>
<dbReference type="InterPro" id="IPR037523">
    <property type="entry name" value="VOC_core"/>
</dbReference>
<dbReference type="EMBL" id="CP094970">
    <property type="protein sequence ID" value="UYM04261.1"/>
    <property type="molecule type" value="Genomic_DNA"/>
</dbReference>
<sequence>MGTVTVRYIVHDVDAAVAFYRDRLGFAEVMHPAPSFAMLAYDDLRLALSAPSGRGGGGQAMSDGTVPEPGGWNRFSLPVDDLDSVVSGLDAAGVHRRSEIIEGVAGRQVLVDDPSGNPVELFEATDTTP</sequence>
<dbReference type="Proteomes" id="UP001164390">
    <property type="component" value="Chromosome"/>
</dbReference>
<protein>
    <submittedName>
        <fullName evidence="3">VOC family protein</fullName>
    </submittedName>
</protein>
<dbReference type="InterPro" id="IPR004360">
    <property type="entry name" value="Glyas_Fos-R_dOase_dom"/>
</dbReference>
<keyword evidence="4" id="KW-1185">Reference proteome</keyword>
<feature type="region of interest" description="Disordered" evidence="1">
    <location>
        <begin position="53"/>
        <end position="73"/>
    </location>
</feature>
<reference evidence="3" key="1">
    <citation type="submission" date="2022-01" db="EMBL/GenBank/DDBJ databases">
        <title>Nocardioidaceae gen. sp. A5X3R13.</title>
        <authorList>
            <person name="Lopez Marin M.A."/>
            <person name="Uhlik O."/>
        </authorList>
    </citation>
    <scope>NUCLEOTIDE SEQUENCE</scope>
    <source>
        <strain evidence="3">A5X3R13</strain>
    </source>
</reference>
<proteinExistence type="predicted"/>
<dbReference type="RefSeq" id="WP_271632927.1">
    <property type="nucleotide sequence ID" value="NZ_CP094970.1"/>
</dbReference>
<dbReference type="Pfam" id="PF00903">
    <property type="entry name" value="Glyoxalase"/>
    <property type="match status" value="1"/>
</dbReference>
<evidence type="ECO:0000259" key="2">
    <source>
        <dbReference type="PROSITE" id="PS51819"/>
    </source>
</evidence>
<dbReference type="PROSITE" id="PS51819">
    <property type="entry name" value="VOC"/>
    <property type="match status" value="1"/>
</dbReference>
<evidence type="ECO:0000313" key="4">
    <source>
        <dbReference type="Proteomes" id="UP001164390"/>
    </source>
</evidence>
<feature type="domain" description="VOC" evidence="2">
    <location>
        <begin position="1"/>
        <end position="124"/>
    </location>
</feature>
<dbReference type="Gene3D" id="3.10.180.10">
    <property type="entry name" value="2,3-Dihydroxybiphenyl 1,2-Dioxygenase, domain 1"/>
    <property type="match status" value="1"/>
</dbReference>
<accession>A0AA46TFA3</accession>
<dbReference type="CDD" id="cd06587">
    <property type="entry name" value="VOC"/>
    <property type="match status" value="1"/>
</dbReference>
<dbReference type="InterPro" id="IPR029068">
    <property type="entry name" value="Glyas_Bleomycin-R_OHBP_Dase"/>
</dbReference>
<organism evidence="3 4">
    <name type="scientific">Solicola gregarius</name>
    <dbReference type="NCBI Taxonomy" id="2908642"/>
    <lineage>
        <taxon>Bacteria</taxon>
        <taxon>Bacillati</taxon>
        <taxon>Actinomycetota</taxon>
        <taxon>Actinomycetes</taxon>
        <taxon>Propionibacteriales</taxon>
        <taxon>Nocardioidaceae</taxon>
        <taxon>Solicola</taxon>
    </lineage>
</organism>
<gene>
    <name evidence="3" type="ORF">L0C25_17180</name>
</gene>
<name>A0AA46TFA3_9ACTN</name>
<dbReference type="SUPFAM" id="SSF54593">
    <property type="entry name" value="Glyoxalase/Bleomycin resistance protein/Dihydroxybiphenyl dioxygenase"/>
    <property type="match status" value="1"/>
</dbReference>